<evidence type="ECO:0000313" key="2">
    <source>
        <dbReference type="Proteomes" id="UP000825729"/>
    </source>
</evidence>
<gene>
    <name evidence="1" type="ORF">H6P81_011691</name>
</gene>
<sequence length="103" mass="11336">MGRSGIIVRRKAELLERDASKGGRRSDKNLAGGQCAGTCECAFWSRRVRRRASASRWVCGTDLTSNQGPRNQLYTCRPSLRPHLPRLDGVIPEESVGGVVKPD</sequence>
<reference evidence="1 2" key="1">
    <citation type="submission" date="2021-07" db="EMBL/GenBank/DDBJ databases">
        <title>The Aristolochia fimbriata genome: insights into angiosperm evolution, floral development and chemical biosynthesis.</title>
        <authorList>
            <person name="Jiao Y."/>
        </authorList>
    </citation>
    <scope>NUCLEOTIDE SEQUENCE [LARGE SCALE GENOMIC DNA]</scope>
    <source>
        <strain evidence="1">IBCAS-2021</strain>
        <tissue evidence="1">Leaf</tissue>
    </source>
</reference>
<proteinExistence type="predicted"/>
<dbReference type="AlphaFoldDB" id="A0AAV7EE98"/>
<comment type="caution">
    <text evidence="1">The sequence shown here is derived from an EMBL/GenBank/DDBJ whole genome shotgun (WGS) entry which is preliminary data.</text>
</comment>
<keyword evidence="2" id="KW-1185">Reference proteome</keyword>
<evidence type="ECO:0000313" key="1">
    <source>
        <dbReference type="EMBL" id="KAG9445563.1"/>
    </source>
</evidence>
<dbReference type="Proteomes" id="UP000825729">
    <property type="component" value="Unassembled WGS sequence"/>
</dbReference>
<accession>A0AAV7EE98</accession>
<name>A0AAV7EE98_ARIFI</name>
<protein>
    <submittedName>
        <fullName evidence="1">Uncharacterized protein</fullName>
    </submittedName>
</protein>
<dbReference type="EMBL" id="JAINDJ010000005">
    <property type="protein sequence ID" value="KAG9445563.1"/>
    <property type="molecule type" value="Genomic_DNA"/>
</dbReference>
<organism evidence="1 2">
    <name type="scientific">Aristolochia fimbriata</name>
    <name type="common">White veined hardy Dutchman's pipe vine</name>
    <dbReference type="NCBI Taxonomy" id="158543"/>
    <lineage>
        <taxon>Eukaryota</taxon>
        <taxon>Viridiplantae</taxon>
        <taxon>Streptophyta</taxon>
        <taxon>Embryophyta</taxon>
        <taxon>Tracheophyta</taxon>
        <taxon>Spermatophyta</taxon>
        <taxon>Magnoliopsida</taxon>
        <taxon>Magnoliidae</taxon>
        <taxon>Piperales</taxon>
        <taxon>Aristolochiaceae</taxon>
        <taxon>Aristolochia</taxon>
    </lineage>
</organism>